<comment type="subcellular location">
    <subcellularLocation>
        <location evidence="1">Secreted</location>
    </subcellularLocation>
</comment>
<dbReference type="FunFam" id="3.90.215.10:FF:000001">
    <property type="entry name" value="Tenascin isoform 1"/>
    <property type="match status" value="1"/>
</dbReference>
<dbReference type="Ensembl" id="ENSEBUT00000014103.1">
    <property type="protein sequence ID" value="ENSEBUP00000013527.1"/>
    <property type="gene ID" value="ENSEBUG00000008535.1"/>
</dbReference>
<keyword evidence="2" id="KW-0964">Secreted</keyword>
<dbReference type="InterPro" id="IPR002181">
    <property type="entry name" value="Fibrinogen_a/b/g_C_dom"/>
</dbReference>
<evidence type="ECO:0000256" key="6">
    <source>
        <dbReference type="ARBA" id="ARBA00023180"/>
    </source>
</evidence>
<reference evidence="8" key="2">
    <citation type="submission" date="2025-09" db="UniProtKB">
        <authorList>
            <consortium name="Ensembl"/>
        </authorList>
    </citation>
    <scope>IDENTIFICATION</scope>
</reference>
<dbReference type="InterPro" id="IPR014716">
    <property type="entry name" value="Fibrinogen_a/b/g_C_1"/>
</dbReference>
<keyword evidence="3" id="KW-0732">Signal</keyword>
<evidence type="ECO:0000256" key="1">
    <source>
        <dbReference type="ARBA" id="ARBA00004613"/>
    </source>
</evidence>
<dbReference type="PROSITE" id="PS51406">
    <property type="entry name" value="FIBRINOGEN_C_2"/>
    <property type="match status" value="1"/>
</dbReference>
<dbReference type="GO" id="GO:0005576">
    <property type="term" value="C:extracellular region"/>
    <property type="evidence" value="ECO:0007669"/>
    <property type="project" value="UniProtKB-SubCell"/>
</dbReference>
<protein>
    <recommendedName>
        <fullName evidence="7">Fibrinogen C-terminal domain-containing protein</fullName>
    </recommendedName>
</protein>
<dbReference type="AlphaFoldDB" id="A0A8C4QCU3"/>
<dbReference type="Gene3D" id="3.90.215.10">
    <property type="entry name" value="Gamma Fibrinogen, chain A, domain 1"/>
    <property type="match status" value="1"/>
</dbReference>
<accession>A0A8C4QCU3</accession>
<evidence type="ECO:0000256" key="5">
    <source>
        <dbReference type="ARBA" id="ARBA00023157"/>
    </source>
</evidence>
<dbReference type="Pfam" id="PF00147">
    <property type="entry name" value="Fibrinogen_C"/>
    <property type="match status" value="1"/>
</dbReference>
<dbReference type="OMA" id="YAPSHIH"/>
<dbReference type="Gene3D" id="4.10.530.10">
    <property type="entry name" value="Gamma-fibrinogen Carboxyl Terminal Fragment, domain 2"/>
    <property type="match status" value="1"/>
</dbReference>
<evidence type="ECO:0000313" key="8">
    <source>
        <dbReference type="Ensembl" id="ENSEBUP00000013527.1"/>
    </source>
</evidence>
<evidence type="ECO:0000256" key="3">
    <source>
        <dbReference type="ARBA" id="ARBA00022729"/>
    </source>
</evidence>
<feature type="domain" description="Fibrinogen C-terminal" evidence="7">
    <location>
        <begin position="25"/>
        <end position="245"/>
    </location>
</feature>
<evidence type="ECO:0000259" key="7">
    <source>
        <dbReference type="PROSITE" id="PS51406"/>
    </source>
</evidence>
<dbReference type="InterPro" id="IPR037579">
    <property type="entry name" value="FIB_ANG-like"/>
</dbReference>
<keyword evidence="5" id="KW-1015">Disulfide bond</keyword>
<evidence type="ECO:0000256" key="4">
    <source>
        <dbReference type="ARBA" id="ARBA00023054"/>
    </source>
</evidence>
<keyword evidence="4" id="KW-0175">Coiled coil</keyword>
<proteinExistence type="predicted"/>
<sequence>SFPFTGFLFGTCIKVSRPFLWCNSAGNATVARDCAELLRRGHHISGVYSIKPTNHSSLIKVFCEMQADGGGWTYMLRRQDGSVNFSRSWDDYKMGFGQIEGEHWLGNEVIRKITSSSPQRLRIFLQDWDGAEGTANYNRFSIGPEEQHYRLRVAGYTGSLGNHGSLPAPDAPFSTPDQDNDDCRCHCAQLSSAGWWFEACGPSNLNGHYYPRDNHLGHFDGVKWHYWKGSSYSLRSAHVMLKPLHP</sequence>
<dbReference type="InterPro" id="IPR036056">
    <property type="entry name" value="Fibrinogen-like_C"/>
</dbReference>
<name>A0A8C4QCU3_EPTBU</name>
<dbReference type="SMART" id="SM00186">
    <property type="entry name" value="FBG"/>
    <property type="match status" value="1"/>
</dbReference>
<dbReference type="GeneTree" id="ENSGT00940000160129"/>
<keyword evidence="9" id="KW-1185">Reference proteome</keyword>
<reference evidence="8" key="1">
    <citation type="submission" date="2025-08" db="UniProtKB">
        <authorList>
            <consortium name="Ensembl"/>
        </authorList>
    </citation>
    <scope>IDENTIFICATION</scope>
</reference>
<keyword evidence="6" id="KW-0325">Glycoprotein</keyword>
<dbReference type="GO" id="GO:0007596">
    <property type="term" value="P:blood coagulation"/>
    <property type="evidence" value="ECO:0007669"/>
    <property type="project" value="InterPro"/>
</dbReference>
<dbReference type="PROSITE" id="PS00514">
    <property type="entry name" value="FIBRINOGEN_C_1"/>
    <property type="match status" value="1"/>
</dbReference>
<organism evidence="8 9">
    <name type="scientific">Eptatretus burgeri</name>
    <name type="common">Inshore hagfish</name>
    <dbReference type="NCBI Taxonomy" id="7764"/>
    <lineage>
        <taxon>Eukaryota</taxon>
        <taxon>Metazoa</taxon>
        <taxon>Chordata</taxon>
        <taxon>Craniata</taxon>
        <taxon>Vertebrata</taxon>
        <taxon>Cyclostomata</taxon>
        <taxon>Myxini</taxon>
        <taxon>Myxiniformes</taxon>
        <taxon>Myxinidae</taxon>
        <taxon>Eptatretinae</taxon>
        <taxon>Eptatretus</taxon>
    </lineage>
</organism>
<dbReference type="CDD" id="cd00087">
    <property type="entry name" value="FReD"/>
    <property type="match status" value="1"/>
</dbReference>
<dbReference type="NCBIfam" id="NF040941">
    <property type="entry name" value="GGGWT_bact"/>
    <property type="match status" value="1"/>
</dbReference>
<dbReference type="PANTHER" id="PTHR47221:SF6">
    <property type="entry name" value="FIBRINOGEN ALPHA CHAIN"/>
    <property type="match status" value="1"/>
</dbReference>
<dbReference type="InterPro" id="IPR020837">
    <property type="entry name" value="Fibrinogen_CS"/>
</dbReference>
<dbReference type="Proteomes" id="UP000694388">
    <property type="component" value="Unplaced"/>
</dbReference>
<evidence type="ECO:0000313" key="9">
    <source>
        <dbReference type="Proteomes" id="UP000694388"/>
    </source>
</evidence>
<dbReference type="SUPFAM" id="SSF56496">
    <property type="entry name" value="Fibrinogen C-terminal domain-like"/>
    <property type="match status" value="1"/>
</dbReference>
<evidence type="ECO:0000256" key="2">
    <source>
        <dbReference type="ARBA" id="ARBA00022525"/>
    </source>
</evidence>
<dbReference type="PANTHER" id="PTHR47221">
    <property type="entry name" value="FIBRINOGEN ALPHA CHAIN"/>
    <property type="match status" value="1"/>
</dbReference>